<reference evidence="14 15" key="1">
    <citation type="journal article" date="2017" name="Curr. Biol.">
        <title>The Evolution of Venom by Co-option of Single-Copy Genes.</title>
        <authorList>
            <person name="Martinson E.O."/>
            <person name="Mrinalini"/>
            <person name="Kelkar Y.D."/>
            <person name="Chang C.H."/>
            <person name="Werren J.H."/>
        </authorList>
    </citation>
    <scope>NUCLEOTIDE SEQUENCE [LARGE SCALE GENOMIC DNA]</scope>
    <source>
        <strain evidence="14 15">Alberta</strain>
        <tissue evidence="14">Whole body</tissue>
    </source>
</reference>
<dbReference type="GO" id="GO:0000981">
    <property type="term" value="F:DNA-binding transcription factor activity, RNA polymerase II-specific"/>
    <property type="evidence" value="ECO:0007669"/>
    <property type="project" value="TreeGrafter"/>
</dbReference>
<dbReference type="GO" id="GO:0005634">
    <property type="term" value="C:nucleus"/>
    <property type="evidence" value="ECO:0007669"/>
    <property type="project" value="UniProtKB-SubCell"/>
</dbReference>
<feature type="region of interest" description="Disordered" evidence="12">
    <location>
        <begin position="282"/>
        <end position="315"/>
    </location>
</feature>
<keyword evidence="7" id="KW-0238">DNA-binding</keyword>
<dbReference type="OrthoDB" id="5915660at2759"/>
<dbReference type="GO" id="GO:0046872">
    <property type="term" value="F:metal ion binding"/>
    <property type="evidence" value="ECO:0007669"/>
    <property type="project" value="UniProtKB-KW"/>
</dbReference>
<evidence type="ECO:0000256" key="1">
    <source>
        <dbReference type="ARBA" id="ARBA00004123"/>
    </source>
</evidence>
<organism evidence="14 15">
    <name type="scientific">Trichomalopsis sarcophagae</name>
    <dbReference type="NCBI Taxonomy" id="543379"/>
    <lineage>
        <taxon>Eukaryota</taxon>
        <taxon>Metazoa</taxon>
        <taxon>Ecdysozoa</taxon>
        <taxon>Arthropoda</taxon>
        <taxon>Hexapoda</taxon>
        <taxon>Insecta</taxon>
        <taxon>Pterygota</taxon>
        <taxon>Neoptera</taxon>
        <taxon>Endopterygota</taxon>
        <taxon>Hymenoptera</taxon>
        <taxon>Apocrita</taxon>
        <taxon>Proctotrupomorpha</taxon>
        <taxon>Chalcidoidea</taxon>
        <taxon>Pteromalidae</taxon>
        <taxon>Pteromalinae</taxon>
        <taxon>Trichomalopsis</taxon>
    </lineage>
</organism>
<dbReference type="Proteomes" id="UP000215335">
    <property type="component" value="Unassembled WGS sequence"/>
</dbReference>
<comment type="similarity">
    <text evidence="2">Belongs to the p53 family.</text>
</comment>
<evidence type="ECO:0000256" key="10">
    <source>
        <dbReference type="ARBA" id="ARBA00023242"/>
    </source>
</evidence>
<evidence type="ECO:0000256" key="2">
    <source>
        <dbReference type="ARBA" id="ARBA00006167"/>
    </source>
</evidence>
<evidence type="ECO:0000259" key="13">
    <source>
        <dbReference type="Pfam" id="PF00870"/>
    </source>
</evidence>
<feature type="binding site" evidence="11">
    <location>
        <position position="177"/>
    </location>
    <ligand>
        <name>Zn(2+)</name>
        <dbReference type="ChEBI" id="CHEBI:29105"/>
    </ligand>
</feature>
<dbReference type="PANTHER" id="PTHR11447:SF16">
    <property type="entry name" value="P53 PROTEIN LONG FORM VARIANT 1"/>
    <property type="match status" value="1"/>
</dbReference>
<evidence type="ECO:0000256" key="7">
    <source>
        <dbReference type="ARBA" id="ARBA00023125"/>
    </source>
</evidence>
<keyword evidence="9" id="KW-0804">Transcription</keyword>
<feature type="binding site" evidence="11">
    <location>
        <position position="245"/>
    </location>
    <ligand>
        <name>Zn(2+)</name>
        <dbReference type="ChEBI" id="CHEBI:29105"/>
    </ligand>
</feature>
<feature type="domain" description="p53 DNA-binding" evidence="13">
    <location>
        <begin position="104"/>
        <end position="291"/>
    </location>
</feature>
<dbReference type="InterPro" id="IPR002117">
    <property type="entry name" value="p53_tumour_suppressor"/>
</dbReference>
<dbReference type="PANTHER" id="PTHR11447">
    <property type="entry name" value="CELLULAR TUMOR ANTIGEN P53"/>
    <property type="match status" value="1"/>
</dbReference>
<dbReference type="InterPro" id="IPR008967">
    <property type="entry name" value="p53-like_TF_DNA-bd_sf"/>
</dbReference>
<keyword evidence="3" id="KW-0053">Apoptosis</keyword>
<sequence>MTREGSSLLTNSQEEQLLQEYATTNGTIDIDPLQFSLSLGNLGEAFGSQSFANCEYVDEQSNIEEDKLQLQQMLAMSNQQQMAQQIQPQQQQQPSIAAPILGKDEFAGEYNFQLILNHHQNNGKHWVYSEKLSKVFIHMEEVLPLHFQWTPPTDGLWVRATMVYKLDQHRSQPVHRCHNHMAPDNNSNRSCDSRQLKHVIRGMHGACTYEEASNGHLSVLTPLGTPEAGMQNVPMDFVFYCKNSCTSGMNRRPTEVIFTLETDQNKILGRRKLEVRVCSCPKRDKEKEEKEHDSALNTGSKKRKSTTTMPGIPPGKKMLVDKNVFEVNLKILGRDNYNAVIRYAHDIMAGAAIRTGSYDLYKPYMEDAMRKSQ</sequence>
<dbReference type="AlphaFoldDB" id="A0A232FJ48"/>
<dbReference type="Pfam" id="PF00870">
    <property type="entry name" value="P53"/>
    <property type="match status" value="1"/>
</dbReference>
<keyword evidence="10" id="KW-0539">Nucleus</keyword>
<evidence type="ECO:0000256" key="6">
    <source>
        <dbReference type="ARBA" id="ARBA00023015"/>
    </source>
</evidence>
<dbReference type="PRINTS" id="PR00386">
    <property type="entry name" value="P53SUPPRESSR"/>
</dbReference>
<feature type="compositionally biased region" description="Basic and acidic residues" evidence="12">
    <location>
        <begin position="282"/>
        <end position="294"/>
    </location>
</feature>
<evidence type="ECO:0000256" key="8">
    <source>
        <dbReference type="ARBA" id="ARBA00023159"/>
    </source>
</evidence>
<keyword evidence="15" id="KW-1185">Reference proteome</keyword>
<dbReference type="Gene3D" id="2.60.40.720">
    <property type="match status" value="1"/>
</dbReference>
<evidence type="ECO:0000256" key="4">
    <source>
        <dbReference type="ARBA" id="ARBA00022723"/>
    </source>
</evidence>
<dbReference type="SUPFAM" id="SSF49417">
    <property type="entry name" value="p53-like transcription factors"/>
    <property type="match status" value="1"/>
</dbReference>
<keyword evidence="8" id="KW-0010">Activator</keyword>
<comment type="caution">
    <text evidence="14">The sequence shown here is derived from an EMBL/GenBank/DDBJ whole genome shotgun (WGS) entry which is preliminary data.</text>
</comment>
<evidence type="ECO:0000256" key="11">
    <source>
        <dbReference type="PIRSR" id="PIRSR602117-1"/>
    </source>
</evidence>
<dbReference type="InterPro" id="IPR012346">
    <property type="entry name" value="p53/RUNT-type_TF_DNA-bd_sf"/>
</dbReference>
<evidence type="ECO:0000256" key="5">
    <source>
        <dbReference type="ARBA" id="ARBA00022833"/>
    </source>
</evidence>
<keyword evidence="6" id="KW-0805">Transcription regulation</keyword>
<dbReference type="STRING" id="543379.A0A232FJ48"/>
<dbReference type="GO" id="GO:0006915">
    <property type="term" value="P:apoptotic process"/>
    <property type="evidence" value="ECO:0007669"/>
    <property type="project" value="UniProtKB-KW"/>
</dbReference>
<evidence type="ECO:0000313" key="14">
    <source>
        <dbReference type="EMBL" id="OXU30702.1"/>
    </source>
</evidence>
<protein>
    <recommendedName>
        <fullName evidence="13">p53 DNA-binding domain-containing protein</fullName>
    </recommendedName>
</protein>
<dbReference type="InterPro" id="IPR011615">
    <property type="entry name" value="p53_DNA-bd"/>
</dbReference>
<keyword evidence="5 11" id="KW-0862">Zinc</keyword>
<accession>A0A232FJ48</accession>
<evidence type="ECO:0000256" key="3">
    <source>
        <dbReference type="ARBA" id="ARBA00022703"/>
    </source>
</evidence>
<comment type="subcellular location">
    <subcellularLocation>
        <location evidence="1">Nucleus</location>
    </subcellularLocation>
</comment>
<dbReference type="EMBL" id="NNAY01000129">
    <property type="protein sequence ID" value="OXU30702.1"/>
    <property type="molecule type" value="Genomic_DNA"/>
</dbReference>
<evidence type="ECO:0000256" key="9">
    <source>
        <dbReference type="ARBA" id="ARBA00023163"/>
    </source>
</evidence>
<comment type="cofactor">
    <cofactor evidence="11">
        <name>Zn(2+)</name>
        <dbReference type="ChEBI" id="CHEBI:29105"/>
    </cofactor>
    <text evidence="11">Binds 1 zinc ion per subunit.</text>
</comment>
<name>A0A232FJ48_9HYME</name>
<keyword evidence="4 11" id="KW-0479">Metal-binding</keyword>
<proteinExistence type="inferred from homology"/>
<feature type="binding site" evidence="11">
    <location>
        <position position="180"/>
    </location>
    <ligand>
        <name>Zn(2+)</name>
        <dbReference type="ChEBI" id="CHEBI:29105"/>
    </ligand>
</feature>
<gene>
    <name evidence="14" type="ORF">TSAR_012770</name>
</gene>
<evidence type="ECO:0000313" key="15">
    <source>
        <dbReference type="Proteomes" id="UP000215335"/>
    </source>
</evidence>
<dbReference type="GO" id="GO:0000978">
    <property type="term" value="F:RNA polymerase II cis-regulatory region sequence-specific DNA binding"/>
    <property type="evidence" value="ECO:0007669"/>
    <property type="project" value="TreeGrafter"/>
</dbReference>
<feature type="binding site" evidence="11">
    <location>
        <position position="241"/>
    </location>
    <ligand>
        <name>Zn(2+)</name>
        <dbReference type="ChEBI" id="CHEBI:29105"/>
    </ligand>
</feature>
<dbReference type="CDD" id="cd08367">
    <property type="entry name" value="P53"/>
    <property type="match status" value="1"/>
</dbReference>
<evidence type="ECO:0000256" key="12">
    <source>
        <dbReference type="SAM" id="MobiDB-lite"/>
    </source>
</evidence>